<feature type="region of interest" description="Disordered" evidence="1">
    <location>
        <begin position="147"/>
        <end position="194"/>
    </location>
</feature>
<dbReference type="PANTHER" id="PTHR38846:SF1">
    <property type="entry name" value="C3H1-TYPE DOMAIN-CONTAINING PROTEIN"/>
    <property type="match status" value="1"/>
</dbReference>
<sequence length="339" mass="36616">MSDSASSRLRSALAPAPSQAKRSINGLSQLLSQRLSSTPVISPAASSDEPKDANDISSPPPSSGAAAAVALSRPPPPSSAVQRGGGHFAQFSSQVFEPDSTATFGDEWERLRASQGWAPGSQVYQRERARALRNELRACYFPSPSAKIEEEEEEEEQFVSKEEVEVRGEAGAGAPVAVKKKEASGEENDREAMSEAQAELLGFQAICTAVGQRPGATLEECKAALRATLVNIVDLIDAGRTGTAVHVWTDFEPFRVYTTHPDKTMPLESAKADPLLECFLKRIRPGRARLGGGQGARKRGRTEASSLEFGLDSGRERKRPRRVIWVDGVRFVSDDRKAV</sequence>
<feature type="compositionally biased region" description="Polar residues" evidence="1">
    <location>
        <begin position="90"/>
        <end position="100"/>
    </location>
</feature>
<feature type="compositionally biased region" description="Low complexity" evidence="1">
    <location>
        <begin position="27"/>
        <end position="37"/>
    </location>
</feature>
<feature type="region of interest" description="Disordered" evidence="1">
    <location>
        <begin position="1"/>
        <end position="100"/>
    </location>
</feature>
<evidence type="ECO:0000313" key="3">
    <source>
        <dbReference type="Proteomes" id="UP001583177"/>
    </source>
</evidence>
<feature type="compositionally biased region" description="Basic and acidic residues" evidence="1">
    <location>
        <begin position="158"/>
        <end position="168"/>
    </location>
</feature>
<evidence type="ECO:0000313" key="2">
    <source>
        <dbReference type="EMBL" id="KAL1854507.1"/>
    </source>
</evidence>
<reference evidence="2 3" key="1">
    <citation type="journal article" date="2024" name="IMA Fungus">
        <title>IMA Genome - F19 : A genome assembly and annotation guide to empower mycologists, including annotated draft genome sequences of Ceratocystis pirilliformis, Diaporthe australafricana, Fusarium ophioides, Paecilomyces lecythidis, and Sporothrix stenoceras.</title>
        <authorList>
            <person name="Aylward J."/>
            <person name="Wilson A.M."/>
            <person name="Visagie C.M."/>
            <person name="Spraker J."/>
            <person name="Barnes I."/>
            <person name="Buitendag C."/>
            <person name="Ceriani C."/>
            <person name="Del Mar Angel L."/>
            <person name="du Plessis D."/>
            <person name="Fuchs T."/>
            <person name="Gasser K."/>
            <person name="Kramer D."/>
            <person name="Li W."/>
            <person name="Munsamy K."/>
            <person name="Piso A."/>
            <person name="Price J.L."/>
            <person name="Sonnekus B."/>
            <person name="Thomas C."/>
            <person name="van der Nest A."/>
            <person name="van Dijk A."/>
            <person name="van Heerden A."/>
            <person name="van Vuuren N."/>
            <person name="Yilmaz N."/>
            <person name="Duong T.A."/>
            <person name="van der Merwe N.A."/>
            <person name="Wingfield M.J."/>
            <person name="Wingfield B.D."/>
        </authorList>
    </citation>
    <scope>NUCLEOTIDE SEQUENCE [LARGE SCALE GENOMIC DNA]</scope>
    <source>
        <strain evidence="2 3">CMW 18300</strain>
    </source>
</reference>
<name>A0ABR3W6Z7_9PEZI</name>
<protein>
    <submittedName>
        <fullName evidence="2">Uncharacterized protein</fullName>
    </submittedName>
</protein>
<evidence type="ECO:0000256" key="1">
    <source>
        <dbReference type="SAM" id="MobiDB-lite"/>
    </source>
</evidence>
<organism evidence="2 3">
    <name type="scientific">Diaporthe australafricana</name>
    <dbReference type="NCBI Taxonomy" id="127596"/>
    <lineage>
        <taxon>Eukaryota</taxon>
        <taxon>Fungi</taxon>
        <taxon>Dikarya</taxon>
        <taxon>Ascomycota</taxon>
        <taxon>Pezizomycotina</taxon>
        <taxon>Sordariomycetes</taxon>
        <taxon>Sordariomycetidae</taxon>
        <taxon>Diaporthales</taxon>
        <taxon>Diaporthaceae</taxon>
        <taxon>Diaporthe</taxon>
    </lineage>
</organism>
<dbReference type="Proteomes" id="UP001583177">
    <property type="component" value="Unassembled WGS sequence"/>
</dbReference>
<keyword evidence="3" id="KW-1185">Reference proteome</keyword>
<comment type="caution">
    <text evidence="2">The sequence shown here is derived from an EMBL/GenBank/DDBJ whole genome shotgun (WGS) entry which is preliminary data.</text>
</comment>
<accession>A0ABR3W6Z7</accession>
<feature type="compositionally biased region" description="Low complexity" evidence="1">
    <location>
        <begin position="1"/>
        <end position="18"/>
    </location>
</feature>
<feature type="compositionally biased region" description="Low complexity" evidence="1">
    <location>
        <begin position="63"/>
        <end position="72"/>
    </location>
</feature>
<dbReference type="EMBL" id="JAWRVE010000138">
    <property type="protein sequence ID" value="KAL1854507.1"/>
    <property type="molecule type" value="Genomic_DNA"/>
</dbReference>
<gene>
    <name evidence="2" type="ORF">Daus18300_011428</name>
</gene>
<proteinExistence type="predicted"/>
<dbReference type="PANTHER" id="PTHR38846">
    <property type="entry name" value="C3H1-TYPE DOMAIN-CONTAINING PROTEIN"/>
    <property type="match status" value="1"/>
</dbReference>